<dbReference type="RefSeq" id="WP_128625470.1">
    <property type="nucleotide sequence ID" value="NZ_ML133514.1"/>
</dbReference>
<dbReference type="Gene3D" id="3.40.630.10">
    <property type="entry name" value="Zn peptidases"/>
    <property type="match status" value="1"/>
</dbReference>
<feature type="active site" evidence="5">
    <location>
        <position position="89"/>
    </location>
</feature>
<dbReference type="PIRSF" id="PIRSF037238">
    <property type="entry name" value="Carboxypeptidase_G2"/>
    <property type="match status" value="1"/>
</dbReference>
<proteinExistence type="predicted"/>
<evidence type="ECO:0000259" key="6">
    <source>
        <dbReference type="Pfam" id="PF07687"/>
    </source>
</evidence>
<evidence type="ECO:0000256" key="2">
    <source>
        <dbReference type="ARBA" id="ARBA00022723"/>
    </source>
</evidence>
<dbReference type="InterPro" id="IPR001261">
    <property type="entry name" value="ArgE/DapE_CS"/>
</dbReference>
<keyword evidence="8" id="KW-1185">Reference proteome</keyword>
<comment type="cofactor">
    <cofactor evidence="1">
        <name>Zn(2+)</name>
        <dbReference type="ChEBI" id="CHEBI:29105"/>
    </cofactor>
</comment>
<dbReference type="CDD" id="cd03885">
    <property type="entry name" value="M20_CPDG2"/>
    <property type="match status" value="1"/>
</dbReference>
<keyword evidence="4" id="KW-0862">Zinc</keyword>
<reference evidence="7 8" key="1">
    <citation type="submission" date="2018-11" db="EMBL/GenBank/DDBJ databases">
        <title>Pseudaminobacter arsenicus sp. nov., an arsenic-resistant bacterium isolated from arsenic-rich aquifers.</title>
        <authorList>
            <person name="Mu Y."/>
        </authorList>
    </citation>
    <scope>NUCLEOTIDE SEQUENCE [LARGE SCALE GENOMIC DNA]</scope>
    <source>
        <strain evidence="7 8">CB3</strain>
    </source>
</reference>
<dbReference type="SUPFAM" id="SSF53187">
    <property type="entry name" value="Zn-dependent exopeptidases"/>
    <property type="match status" value="1"/>
</dbReference>
<dbReference type="Gene3D" id="3.30.70.360">
    <property type="match status" value="1"/>
</dbReference>
<keyword evidence="2" id="KW-0479">Metal-binding</keyword>
<dbReference type="Pfam" id="PF01546">
    <property type="entry name" value="Peptidase_M20"/>
    <property type="match status" value="1"/>
</dbReference>
<evidence type="ECO:0000313" key="8">
    <source>
        <dbReference type="Proteomes" id="UP000281647"/>
    </source>
</evidence>
<dbReference type="InterPro" id="IPR036264">
    <property type="entry name" value="Bact_exopeptidase_dim_dom"/>
</dbReference>
<dbReference type="Proteomes" id="UP000281647">
    <property type="component" value="Unassembled WGS sequence"/>
</dbReference>
<comment type="caution">
    <text evidence="7">The sequence shown here is derived from an EMBL/GenBank/DDBJ whole genome shotgun (WGS) entry which is preliminary data.</text>
</comment>
<gene>
    <name evidence="7" type="ORF">EET67_21120</name>
</gene>
<dbReference type="GO" id="GO:0046872">
    <property type="term" value="F:metal ion binding"/>
    <property type="evidence" value="ECO:0007669"/>
    <property type="project" value="UniProtKB-KW"/>
</dbReference>
<dbReference type="OrthoDB" id="9776600at2"/>
<evidence type="ECO:0000313" key="7">
    <source>
        <dbReference type="EMBL" id="RUM95797.1"/>
    </source>
</evidence>
<dbReference type="GO" id="GO:0016787">
    <property type="term" value="F:hydrolase activity"/>
    <property type="evidence" value="ECO:0007669"/>
    <property type="project" value="UniProtKB-KW"/>
</dbReference>
<dbReference type="Pfam" id="PF07687">
    <property type="entry name" value="M20_dimer"/>
    <property type="match status" value="1"/>
</dbReference>
<dbReference type="PANTHER" id="PTHR43808:SF9">
    <property type="entry name" value="BLL0789 PROTEIN"/>
    <property type="match status" value="1"/>
</dbReference>
<sequence>MTPSFDAGSLAFDSNDMARGLRRWVEQESPSYDPAAVEKMLALAARDMAVLGAEIQPVAGSTGFAGCVKATFPHPRKGEPGILIAGHMDTVHPVGTLAHFAWREEGEFCFGPGVLDMKAGNYLSVEAILQLQRTGLTTPLPVTVLFTGDEEVGTPANRAIVEAEARRNRYVLVPEPARRNGGVVTGRYAIARFNVTTRGLPSHAGLRLDEGRSAVREMAHQILAIEAMTDAEAGFNVGVVHGGQWANCVATHCEAKVLVSATTEEVLARATERMMALKPENPVVEICVDQDVVRPVWTTSDETWALYSHASALARDLGFEIPHQNSGGGSDGNFTGALGVPTLDGLGARGDGPHTLGEYIVKESLAERGRLMAALLATLGA</sequence>
<feature type="domain" description="Peptidase M20 dimerisation" evidence="6">
    <location>
        <begin position="186"/>
        <end position="275"/>
    </location>
</feature>
<dbReference type="InterPro" id="IPR002933">
    <property type="entry name" value="Peptidase_M20"/>
</dbReference>
<organism evidence="7 8">
    <name type="scientific">Borborobacter arsenicus</name>
    <dbReference type="NCBI Taxonomy" id="1851146"/>
    <lineage>
        <taxon>Bacteria</taxon>
        <taxon>Pseudomonadati</taxon>
        <taxon>Pseudomonadota</taxon>
        <taxon>Alphaproteobacteria</taxon>
        <taxon>Hyphomicrobiales</taxon>
        <taxon>Phyllobacteriaceae</taxon>
        <taxon>Borborobacter</taxon>
    </lineage>
</organism>
<evidence type="ECO:0000256" key="4">
    <source>
        <dbReference type="ARBA" id="ARBA00022833"/>
    </source>
</evidence>
<dbReference type="SUPFAM" id="SSF55031">
    <property type="entry name" value="Bacterial exopeptidase dimerisation domain"/>
    <property type="match status" value="1"/>
</dbReference>
<evidence type="ECO:0000256" key="5">
    <source>
        <dbReference type="PIRSR" id="PIRSR037238-1"/>
    </source>
</evidence>
<dbReference type="InterPro" id="IPR017150">
    <property type="entry name" value="Pept_M20_glutamate_carboxypep"/>
</dbReference>
<dbReference type="InterPro" id="IPR011650">
    <property type="entry name" value="Peptidase_M20_dimer"/>
</dbReference>
<evidence type="ECO:0000256" key="3">
    <source>
        <dbReference type="ARBA" id="ARBA00022801"/>
    </source>
</evidence>
<dbReference type="EMBL" id="RKST01000030">
    <property type="protein sequence ID" value="RUM95797.1"/>
    <property type="molecule type" value="Genomic_DNA"/>
</dbReference>
<protein>
    <submittedName>
        <fullName evidence="7">M20/M25/M40 family metallo-hydrolase</fullName>
    </submittedName>
</protein>
<dbReference type="InterPro" id="IPR050072">
    <property type="entry name" value="Peptidase_M20A"/>
</dbReference>
<name>A0A432V0S3_9HYPH</name>
<evidence type="ECO:0000256" key="1">
    <source>
        <dbReference type="ARBA" id="ARBA00001947"/>
    </source>
</evidence>
<dbReference type="PANTHER" id="PTHR43808">
    <property type="entry name" value="ACETYLORNITHINE DEACETYLASE"/>
    <property type="match status" value="1"/>
</dbReference>
<dbReference type="NCBIfam" id="NF005678">
    <property type="entry name" value="PRK07473.1"/>
    <property type="match status" value="1"/>
</dbReference>
<dbReference type="AlphaFoldDB" id="A0A432V0S3"/>
<feature type="active site" description="Proton acceptor" evidence="5">
    <location>
        <position position="150"/>
    </location>
</feature>
<keyword evidence="3 7" id="KW-0378">Hydrolase</keyword>
<accession>A0A432V0S3</accession>
<dbReference type="PROSITE" id="PS00758">
    <property type="entry name" value="ARGE_DAPE_CPG2_1"/>
    <property type="match status" value="1"/>
</dbReference>